<evidence type="ECO:0000256" key="1">
    <source>
        <dbReference type="PROSITE-ProRule" id="PRU00042"/>
    </source>
</evidence>
<keyword evidence="1" id="KW-0479">Metal-binding</keyword>
<organism evidence="4 5">
    <name type="scientific">Lasiosphaeris hirsuta</name>
    <dbReference type="NCBI Taxonomy" id="260670"/>
    <lineage>
        <taxon>Eukaryota</taxon>
        <taxon>Fungi</taxon>
        <taxon>Dikarya</taxon>
        <taxon>Ascomycota</taxon>
        <taxon>Pezizomycotina</taxon>
        <taxon>Sordariomycetes</taxon>
        <taxon>Sordariomycetidae</taxon>
        <taxon>Sordariales</taxon>
        <taxon>Lasiosphaeriaceae</taxon>
        <taxon>Lasiosphaeris</taxon>
    </lineage>
</organism>
<protein>
    <recommendedName>
        <fullName evidence="3">C2H2-type domain-containing protein</fullName>
    </recommendedName>
</protein>
<dbReference type="PANTHER" id="PTHR38846">
    <property type="entry name" value="C3H1-TYPE DOMAIN-CONTAINING PROTEIN"/>
    <property type="match status" value="1"/>
</dbReference>
<dbReference type="EMBL" id="JAUKUA010000004">
    <property type="protein sequence ID" value="KAK0716267.1"/>
    <property type="molecule type" value="Genomic_DNA"/>
</dbReference>
<keyword evidence="1" id="KW-0863">Zinc-finger</keyword>
<proteinExistence type="predicted"/>
<dbReference type="InterPro" id="IPR013087">
    <property type="entry name" value="Znf_C2H2_type"/>
</dbReference>
<gene>
    <name evidence="4" type="ORF">B0H67DRAFT_488228</name>
</gene>
<dbReference type="Proteomes" id="UP001172102">
    <property type="component" value="Unassembled WGS sequence"/>
</dbReference>
<dbReference type="PANTHER" id="PTHR38846:SF1">
    <property type="entry name" value="C3H1-TYPE DOMAIN-CONTAINING PROTEIN"/>
    <property type="match status" value="1"/>
</dbReference>
<sequence>MSANFNCKPCKRDFKAEEGLQRHLQDSARHRGQRCEACNRSFATVKSLQQHIRDSPAHDNPTAPANKESTTNTTTITTTATDTPLDKFFLSFPSFAYNPSLSPTTSYGLLRKHMGWPKDSAKGGRARERYNDALVDEINVWFGSEHDLRSWHTLCRAIGIQEVPHTIDECAKVVRKTHVNIVDLIQWGRGGGSEDASVRVFESFKALRRYTLRTRKFFPRNKVANKQGETNVVLRHLLRRFFFGAGWKRGGR</sequence>
<evidence type="ECO:0000259" key="3">
    <source>
        <dbReference type="PROSITE" id="PS50157"/>
    </source>
</evidence>
<dbReference type="InterPro" id="IPR036236">
    <property type="entry name" value="Znf_C2H2_sf"/>
</dbReference>
<evidence type="ECO:0000256" key="2">
    <source>
        <dbReference type="SAM" id="MobiDB-lite"/>
    </source>
</evidence>
<dbReference type="SUPFAM" id="SSF57667">
    <property type="entry name" value="beta-beta-alpha zinc fingers"/>
    <property type="match status" value="1"/>
</dbReference>
<name>A0AA40AI48_9PEZI</name>
<dbReference type="Pfam" id="PF12874">
    <property type="entry name" value="zf-met"/>
    <property type="match status" value="1"/>
</dbReference>
<accession>A0AA40AI48</accession>
<feature type="domain" description="C2H2-type" evidence="3">
    <location>
        <begin position="5"/>
        <end position="35"/>
    </location>
</feature>
<keyword evidence="5" id="KW-1185">Reference proteome</keyword>
<dbReference type="SMART" id="SM00355">
    <property type="entry name" value="ZnF_C2H2"/>
    <property type="match status" value="2"/>
</dbReference>
<evidence type="ECO:0000313" key="5">
    <source>
        <dbReference type="Proteomes" id="UP001172102"/>
    </source>
</evidence>
<dbReference type="AlphaFoldDB" id="A0AA40AI48"/>
<keyword evidence="1" id="KW-0862">Zinc</keyword>
<evidence type="ECO:0000313" key="4">
    <source>
        <dbReference type="EMBL" id="KAK0716267.1"/>
    </source>
</evidence>
<feature type="region of interest" description="Disordered" evidence="2">
    <location>
        <begin position="49"/>
        <end position="78"/>
    </location>
</feature>
<comment type="caution">
    <text evidence="4">The sequence shown here is derived from an EMBL/GenBank/DDBJ whole genome shotgun (WGS) entry which is preliminary data.</text>
</comment>
<feature type="domain" description="C2H2-type" evidence="3">
    <location>
        <begin position="33"/>
        <end position="63"/>
    </location>
</feature>
<dbReference type="Gene3D" id="3.30.160.60">
    <property type="entry name" value="Classic Zinc Finger"/>
    <property type="match status" value="1"/>
</dbReference>
<reference evidence="4" key="1">
    <citation type="submission" date="2023-06" db="EMBL/GenBank/DDBJ databases">
        <title>Genome-scale phylogeny and comparative genomics of the fungal order Sordariales.</title>
        <authorList>
            <consortium name="Lawrence Berkeley National Laboratory"/>
            <person name="Hensen N."/>
            <person name="Bonometti L."/>
            <person name="Westerberg I."/>
            <person name="Brannstrom I.O."/>
            <person name="Guillou S."/>
            <person name="Cros-Aarteil S."/>
            <person name="Calhoun S."/>
            <person name="Haridas S."/>
            <person name="Kuo A."/>
            <person name="Mondo S."/>
            <person name="Pangilinan J."/>
            <person name="Riley R."/>
            <person name="Labutti K."/>
            <person name="Andreopoulos B."/>
            <person name="Lipzen A."/>
            <person name="Chen C."/>
            <person name="Yanf M."/>
            <person name="Daum C."/>
            <person name="Ng V."/>
            <person name="Clum A."/>
            <person name="Steindorff A."/>
            <person name="Ohm R."/>
            <person name="Martin F."/>
            <person name="Silar P."/>
            <person name="Natvig D."/>
            <person name="Lalanne C."/>
            <person name="Gautier V."/>
            <person name="Ament-Velasquez S.L."/>
            <person name="Kruys A."/>
            <person name="Hutchinson M.I."/>
            <person name="Powell A.J."/>
            <person name="Barry K."/>
            <person name="Miller A.N."/>
            <person name="Grigoriev I.V."/>
            <person name="Debuchy R."/>
            <person name="Gladieux P."/>
            <person name="Thoren M.H."/>
            <person name="Johannesson H."/>
        </authorList>
    </citation>
    <scope>NUCLEOTIDE SEQUENCE</scope>
    <source>
        <strain evidence="4">SMH4607-1</strain>
    </source>
</reference>
<dbReference type="GO" id="GO:0008270">
    <property type="term" value="F:zinc ion binding"/>
    <property type="evidence" value="ECO:0007669"/>
    <property type="project" value="UniProtKB-KW"/>
</dbReference>
<dbReference type="PROSITE" id="PS50157">
    <property type="entry name" value="ZINC_FINGER_C2H2_2"/>
    <property type="match status" value="2"/>
</dbReference>